<dbReference type="InterPro" id="IPR017853">
    <property type="entry name" value="GH"/>
</dbReference>
<dbReference type="SUPFAM" id="SSF51445">
    <property type="entry name" value="(Trans)glycosidases"/>
    <property type="match status" value="1"/>
</dbReference>
<dbReference type="AlphaFoldDB" id="A0A1A6C1S3"/>
<keyword evidence="4" id="KW-1185">Reference proteome</keyword>
<dbReference type="Pfam" id="PF03537">
    <property type="entry name" value="Glyco_hydro_114"/>
    <property type="match status" value="1"/>
</dbReference>
<gene>
    <name evidence="3" type="ORF">Thpro_022749</name>
</gene>
<dbReference type="InterPro" id="IPR013785">
    <property type="entry name" value="Aldolase_TIM"/>
</dbReference>
<accession>A0A1A6C1S3</accession>
<dbReference type="Gene3D" id="3.20.20.70">
    <property type="entry name" value="Aldolase class I"/>
    <property type="match status" value="1"/>
</dbReference>
<dbReference type="Proteomes" id="UP000029273">
    <property type="component" value="Unassembled WGS sequence"/>
</dbReference>
<dbReference type="OrthoDB" id="7292394at2"/>
<proteinExistence type="predicted"/>
<dbReference type="EMBL" id="JQSG02000006">
    <property type="protein sequence ID" value="OBS08499.1"/>
    <property type="molecule type" value="Genomic_DNA"/>
</dbReference>
<dbReference type="PANTHER" id="PTHR35882:SF2">
    <property type="entry name" value="PELA"/>
    <property type="match status" value="1"/>
</dbReference>
<feature type="domain" description="Glycoside-hydrolase family GH114 TIM-barrel" evidence="2">
    <location>
        <begin position="53"/>
        <end position="266"/>
    </location>
</feature>
<keyword evidence="1" id="KW-0732">Signal</keyword>
<evidence type="ECO:0000313" key="4">
    <source>
        <dbReference type="Proteomes" id="UP000029273"/>
    </source>
</evidence>
<comment type="caution">
    <text evidence="3">The sequence shown here is derived from an EMBL/GenBank/DDBJ whole genome shotgun (WGS) entry which is preliminary data.</text>
</comment>
<feature type="chain" id="PRO_5008343212" description="Glycoside-hydrolase family GH114 TIM-barrel domain-containing protein" evidence="1">
    <location>
        <begin position="22"/>
        <end position="953"/>
    </location>
</feature>
<dbReference type="RefSeq" id="WP_065089765.1">
    <property type="nucleotide sequence ID" value="NZ_JQSG02000006.1"/>
</dbReference>
<dbReference type="InterPro" id="IPR016925">
    <property type="entry name" value="UCP029570"/>
</dbReference>
<protein>
    <recommendedName>
        <fullName evidence="2">Glycoside-hydrolase family GH114 TIM-barrel domain-containing protein</fullName>
    </recommendedName>
</protein>
<sequence>MPARIAASLGLWLLCLLPAWAAGPPSVAFFYGQHPPVDVLHSFDWVVVQPYADIDPRQSDTAHTRYFAYLSLGEVDKSSPEATALPTTCRLGTDAPWNSWIVDQAHAECRRFYLERVIKPLIARGFTGFFLDTLDSYQQVLTQPAAQAAYRKGLIALIHAIHELAPNSQLILNRGFELLPALRDDGVVGVAAESLYRGWDQATGQYVDVPAEDTRWLLQRLQAVRHEGLVPIAIDYLPPDQHQQAESDARRIAADGIVPYVTNATLDIVGTGAIRVLPRRVLLLYAGHEDMMHNNANWYAAMPLNHMGYATYSLDVTLDPLPQGPLTGQIAGIVTWFNADRLKNAGKVYAWLRRQMAAGVPVLILGEFGFPMDVPHLAPLGLEAGTAPNGLFKASIAHADPDFVGFESPALPNAPDFQPLRLAKGRPLLDIAVDGHRETAVAITPWGGYALSPYVVQTLPQGSLASDMRQSSWVIDPFRLFAAALRLPPMPAPDTTTANGRRLLFAEIDGDGFASGSWDYRYRDQLASKVILDQVLKRYRVPTAASVIASEFVDDGLYPAAEVARLRPVAREIFSLPWVEIGSHTYSHPFDWSALERDPGLSAGLHLGKQGNDARDERGYVRTDNLKYGYNLPVPGYRFSPKMEVDGSIDIINRLLAPPGKRVRIMQWSGDTDPDAEALSLAYAAGVMNINGLNSTIDRARPSLTNVAPLGVWKGDHFQVFAPDANEDTYTNGWQPPYCGYRKVIQTFEMTDKPRRLGPIDIYYHFYSGARACALESLHIVYRWALAQKTTPVFPSTYSHIALGFEHAAIARDGDSYLIRNYGMDRTLRIPVSMGYPDMAASRNVAGFDDHGKARYIHLGPGGDARLVLSAHPPATPYLRSANGLTERLAVGTGSLRLKLAAVVAPLEFTLGHAAGCKVEVDGRPAKGQRQGKFTHYRIPHASADIATVCPAR</sequence>
<organism evidence="3 4">
    <name type="scientific">Acidihalobacter prosperus</name>
    <dbReference type="NCBI Taxonomy" id="160660"/>
    <lineage>
        <taxon>Bacteria</taxon>
        <taxon>Pseudomonadati</taxon>
        <taxon>Pseudomonadota</taxon>
        <taxon>Gammaproteobacteria</taxon>
        <taxon>Chromatiales</taxon>
        <taxon>Ectothiorhodospiraceae</taxon>
        <taxon>Acidihalobacter</taxon>
    </lineage>
</organism>
<dbReference type="InterPro" id="IPR004352">
    <property type="entry name" value="GH114_TIM-barrel"/>
</dbReference>
<evidence type="ECO:0000313" key="3">
    <source>
        <dbReference type="EMBL" id="OBS08499.1"/>
    </source>
</evidence>
<dbReference type="PANTHER" id="PTHR35882">
    <property type="entry name" value="PELA"/>
    <property type="match status" value="1"/>
</dbReference>
<dbReference type="CDD" id="cd10922">
    <property type="entry name" value="CE4_PelA_like_C"/>
    <property type="match status" value="1"/>
</dbReference>
<reference evidence="3 4" key="1">
    <citation type="journal article" date="2014" name="Genome Announc.">
        <title>Draft Genome Sequence of the Iron-Oxidizing, Acidophilic, and Halotolerant 'Thiobacillus prosperus' Type Strain DSM 5130.</title>
        <authorList>
            <person name="Ossandon F.J."/>
            <person name="Cardenas J.P."/>
            <person name="Corbett M."/>
            <person name="Quatrini R."/>
            <person name="Holmes D.S."/>
            <person name="Watkin E."/>
        </authorList>
    </citation>
    <scope>NUCLEOTIDE SEQUENCE [LARGE SCALE GENOMIC DNA]</scope>
    <source>
        <strain evidence="3 4">DSM 5130</strain>
    </source>
</reference>
<name>A0A1A6C1S3_9GAMM</name>
<evidence type="ECO:0000256" key="1">
    <source>
        <dbReference type="SAM" id="SignalP"/>
    </source>
</evidence>
<dbReference type="PIRSF" id="PIRSF029570">
    <property type="entry name" value="UCP029570"/>
    <property type="match status" value="1"/>
</dbReference>
<evidence type="ECO:0000259" key="2">
    <source>
        <dbReference type="Pfam" id="PF03537"/>
    </source>
</evidence>
<feature type="signal peptide" evidence="1">
    <location>
        <begin position="1"/>
        <end position="21"/>
    </location>
</feature>